<evidence type="ECO:0000313" key="2">
    <source>
        <dbReference type="Proteomes" id="UP000184330"/>
    </source>
</evidence>
<evidence type="ECO:0000313" key="1">
    <source>
        <dbReference type="EMBL" id="CZR67546.1"/>
    </source>
</evidence>
<accession>A0A1L7XR73</accession>
<keyword evidence="2" id="KW-1185">Reference proteome</keyword>
<sequence length="122" mass="14096">MASYRWLCLDSWPAQIQEPLCPATRPIAHRDVHQLSTKLLKLCPANNDTQANDNTNELFQDLSRIGTWQWIIDWPAGGEQSNVYAYYFSRYPAGDESSSAYHGSKLWHVFNSIPYFDYSDMT</sequence>
<dbReference type="STRING" id="576137.A0A1L7XR73"/>
<dbReference type="EMBL" id="FJOG01000045">
    <property type="protein sequence ID" value="CZR67546.1"/>
    <property type="molecule type" value="Genomic_DNA"/>
</dbReference>
<gene>
    <name evidence="1" type="ORF">PAC_17445</name>
</gene>
<proteinExistence type="predicted"/>
<protein>
    <submittedName>
        <fullName evidence="1">Uncharacterized protein</fullName>
    </submittedName>
</protein>
<name>A0A1L7XR73_9HELO</name>
<reference evidence="1 2" key="1">
    <citation type="submission" date="2016-03" db="EMBL/GenBank/DDBJ databases">
        <authorList>
            <person name="Ploux O."/>
        </authorList>
    </citation>
    <scope>NUCLEOTIDE SEQUENCE [LARGE SCALE GENOMIC DNA]</scope>
    <source>
        <strain evidence="1 2">UAMH 11012</strain>
    </source>
</reference>
<organism evidence="1 2">
    <name type="scientific">Phialocephala subalpina</name>
    <dbReference type="NCBI Taxonomy" id="576137"/>
    <lineage>
        <taxon>Eukaryota</taxon>
        <taxon>Fungi</taxon>
        <taxon>Dikarya</taxon>
        <taxon>Ascomycota</taxon>
        <taxon>Pezizomycotina</taxon>
        <taxon>Leotiomycetes</taxon>
        <taxon>Helotiales</taxon>
        <taxon>Mollisiaceae</taxon>
        <taxon>Phialocephala</taxon>
        <taxon>Phialocephala fortinii species complex</taxon>
    </lineage>
</organism>
<dbReference type="AlphaFoldDB" id="A0A1L7XR73"/>
<dbReference type="Proteomes" id="UP000184330">
    <property type="component" value="Unassembled WGS sequence"/>
</dbReference>